<reference evidence="1" key="1">
    <citation type="journal article" date="2015" name="Nature">
        <title>Complex archaea that bridge the gap between prokaryotes and eukaryotes.</title>
        <authorList>
            <person name="Spang A."/>
            <person name="Saw J.H."/>
            <person name="Jorgensen S.L."/>
            <person name="Zaremba-Niedzwiedzka K."/>
            <person name="Martijn J."/>
            <person name="Lind A.E."/>
            <person name="van Eijk R."/>
            <person name="Schleper C."/>
            <person name="Guy L."/>
            <person name="Ettema T.J."/>
        </authorList>
    </citation>
    <scope>NUCLEOTIDE SEQUENCE</scope>
</reference>
<protein>
    <submittedName>
        <fullName evidence="1">Uncharacterized protein</fullName>
    </submittedName>
</protein>
<proteinExistence type="predicted"/>
<gene>
    <name evidence="1" type="ORF">LCGC14_0789800</name>
</gene>
<accession>A0A0F9PX95</accession>
<evidence type="ECO:0000313" key="1">
    <source>
        <dbReference type="EMBL" id="KKN34839.1"/>
    </source>
</evidence>
<name>A0A0F9PX95_9ZZZZ</name>
<organism evidence="1">
    <name type="scientific">marine sediment metagenome</name>
    <dbReference type="NCBI Taxonomy" id="412755"/>
    <lineage>
        <taxon>unclassified sequences</taxon>
        <taxon>metagenomes</taxon>
        <taxon>ecological metagenomes</taxon>
    </lineage>
</organism>
<dbReference type="EMBL" id="LAZR01002081">
    <property type="protein sequence ID" value="KKN34839.1"/>
    <property type="molecule type" value="Genomic_DNA"/>
</dbReference>
<comment type="caution">
    <text evidence="1">The sequence shown here is derived from an EMBL/GenBank/DDBJ whole genome shotgun (WGS) entry which is preliminary data.</text>
</comment>
<sequence>MTVYVPHDDGTKDYTDASRFGDLQVIRRGGFIYPDEFETNDMDAQKVRNRNRTGDVGAYETTLNCVSTINPDTDTTHIETVDYKTTHGA</sequence>
<dbReference type="AlphaFoldDB" id="A0A0F9PX95"/>